<dbReference type="EMBL" id="CM010718">
    <property type="protein sequence ID" value="RZC58062.1"/>
    <property type="molecule type" value="Genomic_DNA"/>
</dbReference>
<dbReference type="Proteomes" id="UP000316621">
    <property type="component" value="Chromosome 4"/>
</dbReference>
<dbReference type="AlphaFoldDB" id="A0A4Y7JDD5"/>
<sequence>MEPVLTSNQETPEESQVIYTKVEGDGSVNDQVVEVVVSPLFLFLWKTNRMAILEDMFGNKEKENGIRVKLSNNSTGLAFPFFITCAAKKNREEFR</sequence>
<dbReference type="Gramene" id="RZC58062">
    <property type="protein sequence ID" value="RZC58062"/>
    <property type="gene ID" value="C5167_005363"/>
</dbReference>
<gene>
    <name evidence="1" type="ORF">C5167_005363</name>
</gene>
<proteinExistence type="predicted"/>
<name>A0A4Y7JDD5_PAPSO</name>
<keyword evidence="2" id="KW-1185">Reference proteome</keyword>
<protein>
    <submittedName>
        <fullName evidence="1">Uncharacterized protein</fullName>
    </submittedName>
</protein>
<evidence type="ECO:0000313" key="1">
    <source>
        <dbReference type="EMBL" id="RZC58062.1"/>
    </source>
</evidence>
<organism evidence="1 2">
    <name type="scientific">Papaver somniferum</name>
    <name type="common">Opium poppy</name>
    <dbReference type="NCBI Taxonomy" id="3469"/>
    <lineage>
        <taxon>Eukaryota</taxon>
        <taxon>Viridiplantae</taxon>
        <taxon>Streptophyta</taxon>
        <taxon>Embryophyta</taxon>
        <taxon>Tracheophyta</taxon>
        <taxon>Spermatophyta</taxon>
        <taxon>Magnoliopsida</taxon>
        <taxon>Ranunculales</taxon>
        <taxon>Papaveraceae</taxon>
        <taxon>Papaveroideae</taxon>
        <taxon>Papaver</taxon>
    </lineage>
</organism>
<evidence type="ECO:0000313" key="2">
    <source>
        <dbReference type="Proteomes" id="UP000316621"/>
    </source>
</evidence>
<accession>A0A4Y7JDD5</accession>
<reference evidence="1 2" key="1">
    <citation type="journal article" date="2018" name="Science">
        <title>The opium poppy genome and morphinan production.</title>
        <authorList>
            <person name="Guo L."/>
            <person name="Winzer T."/>
            <person name="Yang X."/>
            <person name="Li Y."/>
            <person name="Ning Z."/>
            <person name="He Z."/>
            <person name="Teodor R."/>
            <person name="Lu Y."/>
            <person name="Bowser T.A."/>
            <person name="Graham I.A."/>
            <person name="Ye K."/>
        </authorList>
    </citation>
    <scope>NUCLEOTIDE SEQUENCE [LARGE SCALE GENOMIC DNA]</scope>
    <source>
        <strain evidence="2">cv. HN1</strain>
        <tissue evidence="1">Leaves</tissue>
    </source>
</reference>